<evidence type="ECO:0000256" key="1">
    <source>
        <dbReference type="ARBA" id="ARBA00022692"/>
    </source>
</evidence>
<dbReference type="EMBL" id="LC145163">
    <property type="protein sequence ID" value="BAU79820.1"/>
    <property type="molecule type" value="Genomic_DNA"/>
</dbReference>
<feature type="transmembrane region" description="Helical" evidence="4">
    <location>
        <begin position="267"/>
        <end position="285"/>
    </location>
</feature>
<dbReference type="GO" id="GO:0022857">
    <property type="term" value="F:transmembrane transporter activity"/>
    <property type="evidence" value="ECO:0007669"/>
    <property type="project" value="InterPro"/>
</dbReference>
<dbReference type="SUPFAM" id="SSF103473">
    <property type="entry name" value="MFS general substrate transporter"/>
    <property type="match status" value="1"/>
</dbReference>
<dbReference type="InterPro" id="IPR020846">
    <property type="entry name" value="MFS_dom"/>
</dbReference>
<dbReference type="Gene3D" id="1.20.1250.20">
    <property type="entry name" value="MFS general substrate transporter like domains"/>
    <property type="match status" value="1"/>
</dbReference>
<dbReference type="PROSITE" id="PS50850">
    <property type="entry name" value="MFS"/>
    <property type="match status" value="1"/>
</dbReference>
<feature type="transmembrane region" description="Helical" evidence="4">
    <location>
        <begin position="205"/>
        <end position="224"/>
    </location>
</feature>
<keyword evidence="2 4" id="KW-1133">Transmembrane helix</keyword>
<feature type="domain" description="Major facilitator superfamily (MFS) profile" evidence="5">
    <location>
        <begin position="7"/>
        <end position="370"/>
    </location>
</feature>
<name>A0A146JBR6_9AQUI</name>
<feature type="transmembrane region" description="Helical" evidence="4">
    <location>
        <begin position="320"/>
        <end position="342"/>
    </location>
</feature>
<dbReference type="Pfam" id="PF07690">
    <property type="entry name" value="MFS_1"/>
    <property type="match status" value="1"/>
</dbReference>
<organism evidence="6">
    <name type="scientific">uncultured Aquificaceae bacterium</name>
    <dbReference type="NCBI Taxonomy" id="374108"/>
    <lineage>
        <taxon>Bacteria</taxon>
        <taxon>Pseudomonadati</taxon>
        <taxon>Aquificota</taxon>
        <taxon>Aquificia</taxon>
        <taxon>Aquificales</taxon>
        <taxon>Aquificaceae</taxon>
        <taxon>environmental samples</taxon>
    </lineage>
</organism>
<dbReference type="AlphaFoldDB" id="A0A146JBR6"/>
<proteinExistence type="predicted"/>
<keyword evidence="3 4" id="KW-0472">Membrane</keyword>
<evidence type="ECO:0000256" key="3">
    <source>
        <dbReference type="ARBA" id="ARBA00023136"/>
    </source>
</evidence>
<feature type="transmembrane region" description="Helical" evidence="4">
    <location>
        <begin position="137"/>
        <end position="157"/>
    </location>
</feature>
<feature type="transmembrane region" description="Helical" evidence="4">
    <location>
        <begin position="163"/>
        <end position="184"/>
    </location>
</feature>
<feature type="transmembrane region" description="Helical" evidence="4">
    <location>
        <begin position="236"/>
        <end position="255"/>
    </location>
</feature>
<evidence type="ECO:0000256" key="2">
    <source>
        <dbReference type="ARBA" id="ARBA00022989"/>
    </source>
</evidence>
<dbReference type="PANTHER" id="PTHR23518">
    <property type="entry name" value="C-METHYLTRANSFERASE"/>
    <property type="match status" value="1"/>
</dbReference>
<dbReference type="InterPro" id="IPR011701">
    <property type="entry name" value="MFS"/>
</dbReference>
<evidence type="ECO:0000313" key="6">
    <source>
        <dbReference type="EMBL" id="BAU79820.1"/>
    </source>
</evidence>
<accession>A0A146JBR6</accession>
<feature type="transmembrane region" description="Helical" evidence="4">
    <location>
        <begin position="37"/>
        <end position="62"/>
    </location>
</feature>
<evidence type="ECO:0000256" key="4">
    <source>
        <dbReference type="SAM" id="Phobius"/>
    </source>
</evidence>
<evidence type="ECO:0000259" key="5">
    <source>
        <dbReference type="PROSITE" id="PS50850"/>
    </source>
</evidence>
<keyword evidence="1 4" id="KW-0812">Transmembrane</keyword>
<dbReference type="PANTHER" id="PTHR23518:SF2">
    <property type="entry name" value="MAJOR FACILITATOR SUPERFAMILY TRANSPORTER"/>
    <property type="match status" value="1"/>
</dbReference>
<feature type="transmembrane region" description="Helical" evidence="4">
    <location>
        <begin position="7"/>
        <end position="25"/>
    </location>
</feature>
<feature type="transmembrane region" description="Helical" evidence="4">
    <location>
        <begin position="348"/>
        <end position="368"/>
    </location>
</feature>
<feature type="transmembrane region" description="Helical" evidence="4">
    <location>
        <begin position="74"/>
        <end position="92"/>
    </location>
</feature>
<dbReference type="InterPro" id="IPR036259">
    <property type="entry name" value="MFS_trans_sf"/>
</dbReference>
<protein>
    <submittedName>
        <fullName evidence="6">Putative major facilitator superfamily MFS_1</fullName>
    </submittedName>
</protein>
<sequence>MKHQRKVLTFINLMTFLITVSTEIYETLLPFVLVKYFAASMVIVGLVEGLSEAFSNLIKIFGGYLSDVKDRKKVLFFAIGSLLFSNIYITFSKKWPDILVSTLAKSTGEGLFVPVKDKILSEIYKKEIGKIFSINKIFENFGQLVGISLAFLISLFILEKFGYKVIFLFLGFIVLTVFVSLLLNPIKSDMKKERKRISWKIIEPSILFFFFMFSFVNLGYSFYILKVYNFVKDESYTLGLYLLFGLILLISTYFAGKIYDRLVLKNYLYLTVYLFILSNFLLIVFSPLGLMFLAVGEAFLEIGIWATIGKRIKFRKGFVFGVYHFVIGIGSFLSSFISGYLWDYFSSSAPFTLSVVVAFFCVFYIRILRI</sequence>
<reference evidence="6" key="1">
    <citation type="journal article" date="2016" name="Microbes Environ.">
        <title>In Situ Gene Expression Responsible for Sulfide Oxidation and CO2 Fixation of an Uncultured Large Sausage-Shaped Aquificae Bacterium in a Sulfidic Hot Spring.</title>
        <authorList>
            <person name="Tamazawa S."/>
            <person name="Yamamoto K."/>
            <person name="Takasaki K."/>
            <person name="Mitani Y."/>
            <person name="Hanada S."/>
            <person name="Kamagata Y."/>
            <person name="Tamaki H."/>
        </authorList>
    </citation>
    <scope>NUCLEOTIDE SEQUENCE</scope>
</reference>